<dbReference type="Proteomes" id="UP000316181">
    <property type="component" value="Unassembled WGS sequence"/>
</dbReference>
<keyword evidence="5" id="KW-1185">Reference proteome</keyword>
<proteinExistence type="predicted"/>
<evidence type="ECO:0000259" key="3">
    <source>
        <dbReference type="SMART" id="SM00642"/>
    </source>
</evidence>
<accession>A0A542SL57</accession>
<dbReference type="PANTHER" id="PTHR10357:SF210">
    <property type="entry name" value="MALTODEXTRIN GLUCOSIDASE"/>
    <property type="match status" value="1"/>
</dbReference>
<dbReference type="InterPro" id="IPR006047">
    <property type="entry name" value="GH13_cat_dom"/>
</dbReference>
<comment type="caution">
    <text evidence="4">The sequence shown here is derived from an EMBL/GenBank/DDBJ whole genome shotgun (WGS) entry which is preliminary data.</text>
</comment>
<evidence type="ECO:0000313" key="5">
    <source>
        <dbReference type="Proteomes" id="UP000316181"/>
    </source>
</evidence>
<reference evidence="4 5" key="1">
    <citation type="submission" date="2019-06" db="EMBL/GenBank/DDBJ databases">
        <title>Sequencing the genomes of 1000 actinobacteria strains.</title>
        <authorList>
            <person name="Klenk H.-P."/>
        </authorList>
    </citation>
    <scope>NUCLEOTIDE SEQUENCE [LARGE SCALE GENOMIC DNA]</scope>
    <source>
        <strain evidence="4 5">DSM 10596</strain>
    </source>
</reference>
<dbReference type="PANTHER" id="PTHR10357">
    <property type="entry name" value="ALPHA-AMYLASE FAMILY MEMBER"/>
    <property type="match status" value="1"/>
</dbReference>
<keyword evidence="2 4" id="KW-0326">Glycosidase</keyword>
<evidence type="ECO:0000256" key="2">
    <source>
        <dbReference type="ARBA" id="ARBA00023295"/>
    </source>
</evidence>
<feature type="domain" description="Glycosyl hydrolase family 13 catalytic" evidence="3">
    <location>
        <begin position="15"/>
        <end position="359"/>
    </location>
</feature>
<name>A0A542SL57_9MICO</name>
<organism evidence="4 5">
    <name type="scientific">Rarobacter incanus</name>
    <dbReference type="NCBI Taxonomy" id="153494"/>
    <lineage>
        <taxon>Bacteria</taxon>
        <taxon>Bacillati</taxon>
        <taxon>Actinomycetota</taxon>
        <taxon>Actinomycetes</taxon>
        <taxon>Micrococcales</taxon>
        <taxon>Rarobacteraceae</taxon>
        <taxon>Rarobacter</taxon>
    </lineage>
</organism>
<dbReference type="RefSeq" id="WP_142110797.1">
    <property type="nucleotide sequence ID" value="NZ_BAAATB010000006.1"/>
</dbReference>
<sequence>MHSDTGWTDHVIWWQLYPLGFCGAPIRVPDQGPGPHHRLARIDAWLDYAVELGASGLLLGPVFSSQSHGYDTTDHFAIDARLGDEEDFARLVSCCRARGLRVVLDGVFSHVGDRHPLFLQALAAGRNSPAAQLFDIDWDAPGGPRAAVFEGHGSLVRLNHESARTIDFVVSVMNYWLDRGADGWRLDAAYSVPVSFWARALARVRVAHPRAWFLGEVIHGDYAAFIAGSGADSLTQYELWKAVWSSLLERNLFELDWTLGRHNEFLETFVPQTFVGNHDVTRIASRIGQSRAVLAAAILFTVGGVPSLYAGDEQGFTGLKQEREGGDDDIRPPFPQSPAQLSDLGARTHRAYQDLIAIRRRNPWLHTARTQTTELTNTTIVYRSRAAQATENRWIETSIDATGEGAASIRDHCGAVLWRWPK</sequence>
<dbReference type="InterPro" id="IPR017853">
    <property type="entry name" value="GH"/>
</dbReference>
<evidence type="ECO:0000313" key="4">
    <source>
        <dbReference type="EMBL" id="TQK75379.1"/>
    </source>
</evidence>
<dbReference type="GO" id="GO:0016798">
    <property type="term" value="F:hydrolase activity, acting on glycosyl bonds"/>
    <property type="evidence" value="ECO:0007669"/>
    <property type="project" value="UniProtKB-KW"/>
</dbReference>
<protein>
    <submittedName>
        <fullName evidence="4">Glycosidase</fullName>
    </submittedName>
</protein>
<dbReference type="Pfam" id="PF00128">
    <property type="entry name" value="Alpha-amylase"/>
    <property type="match status" value="2"/>
</dbReference>
<dbReference type="CDD" id="cd11354">
    <property type="entry name" value="AmyAc_bac_CMD_like"/>
    <property type="match status" value="1"/>
</dbReference>
<evidence type="ECO:0000256" key="1">
    <source>
        <dbReference type="ARBA" id="ARBA00022801"/>
    </source>
</evidence>
<dbReference type="SUPFAM" id="SSF51445">
    <property type="entry name" value="(Trans)glycosidases"/>
    <property type="match status" value="1"/>
</dbReference>
<dbReference type="AlphaFoldDB" id="A0A542SL57"/>
<gene>
    <name evidence="4" type="ORF">FB389_0003</name>
</gene>
<dbReference type="OrthoDB" id="9802433at2"/>
<dbReference type="SMART" id="SM00642">
    <property type="entry name" value="Aamy"/>
    <property type="match status" value="1"/>
</dbReference>
<dbReference type="GO" id="GO:0005975">
    <property type="term" value="P:carbohydrate metabolic process"/>
    <property type="evidence" value="ECO:0007669"/>
    <property type="project" value="InterPro"/>
</dbReference>
<keyword evidence="1" id="KW-0378">Hydrolase</keyword>
<dbReference type="EMBL" id="VFNV01000001">
    <property type="protein sequence ID" value="TQK75379.1"/>
    <property type="molecule type" value="Genomic_DNA"/>
</dbReference>
<dbReference type="Gene3D" id="3.20.20.80">
    <property type="entry name" value="Glycosidases"/>
    <property type="match status" value="1"/>
</dbReference>